<organism evidence="1">
    <name type="scientific">Arundo donax</name>
    <name type="common">Giant reed</name>
    <name type="synonym">Donax arundinaceus</name>
    <dbReference type="NCBI Taxonomy" id="35708"/>
    <lineage>
        <taxon>Eukaryota</taxon>
        <taxon>Viridiplantae</taxon>
        <taxon>Streptophyta</taxon>
        <taxon>Embryophyta</taxon>
        <taxon>Tracheophyta</taxon>
        <taxon>Spermatophyta</taxon>
        <taxon>Magnoliopsida</taxon>
        <taxon>Liliopsida</taxon>
        <taxon>Poales</taxon>
        <taxon>Poaceae</taxon>
        <taxon>PACMAD clade</taxon>
        <taxon>Arundinoideae</taxon>
        <taxon>Arundineae</taxon>
        <taxon>Arundo</taxon>
    </lineage>
</organism>
<proteinExistence type="predicted"/>
<reference evidence="1" key="2">
    <citation type="journal article" date="2015" name="Data Brief">
        <title>Shoot transcriptome of the giant reed, Arundo donax.</title>
        <authorList>
            <person name="Barrero R.A."/>
            <person name="Guerrero F.D."/>
            <person name="Moolhuijzen P."/>
            <person name="Goolsby J.A."/>
            <person name="Tidwell J."/>
            <person name="Bellgard S.E."/>
            <person name="Bellgard M.I."/>
        </authorList>
    </citation>
    <scope>NUCLEOTIDE SEQUENCE</scope>
    <source>
        <tissue evidence="1">Shoot tissue taken approximately 20 cm above the soil surface</tissue>
    </source>
</reference>
<accession>A0A0A8XV39</accession>
<protein>
    <submittedName>
        <fullName evidence="1">Uncharacterized protein</fullName>
    </submittedName>
</protein>
<name>A0A0A8XV39_ARUDO</name>
<dbReference type="EMBL" id="GBRH01280154">
    <property type="protein sequence ID" value="JAD17741.1"/>
    <property type="molecule type" value="Transcribed_RNA"/>
</dbReference>
<evidence type="ECO:0000313" key="1">
    <source>
        <dbReference type="EMBL" id="JAD17741.1"/>
    </source>
</evidence>
<dbReference type="AlphaFoldDB" id="A0A0A8XV39"/>
<reference evidence="1" key="1">
    <citation type="submission" date="2014-09" db="EMBL/GenBank/DDBJ databases">
        <authorList>
            <person name="Magalhaes I.L.F."/>
            <person name="Oliveira U."/>
            <person name="Santos F.R."/>
            <person name="Vidigal T.H.D.A."/>
            <person name="Brescovit A.D."/>
            <person name="Santos A.J."/>
        </authorList>
    </citation>
    <scope>NUCLEOTIDE SEQUENCE</scope>
    <source>
        <tissue evidence="1">Shoot tissue taken approximately 20 cm above the soil surface</tissue>
    </source>
</reference>
<sequence length="50" mass="5591">MNQKASVLLQSCLNSQVPVTILLPENLAHNLFTQLLRRNCKVFSNTGSFT</sequence>